<dbReference type="GO" id="GO:0030649">
    <property type="term" value="P:aminoglycoside antibiotic catabolic process"/>
    <property type="evidence" value="ECO:0007669"/>
    <property type="project" value="TreeGrafter"/>
</dbReference>
<dbReference type="EMBL" id="CP128400">
    <property type="protein sequence ID" value="WJW69651.1"/>
    <property type="molecule type" value="Genomic_DNA"/>
</dbReference>
<dbReference type="Pfam" id="PF17668">
    <property type="entry name" value="Acetyltransf_17"/>
    <property type="match status" value="1"/>
</dbReference>
<dbReference type="Pfam" id="PF13527">
    <property type="entry name" value="Acetyltransf_9"/>
    <property type="match status" value="1"/>
</dbReference>
<protein>
    <submittedName>
        <fullName evidence="2">GNAT family N-acetyltransferase</fullName>
        <ecNumber evidence="3">2.3.1.-</ecNumber>
    </submittedName>
</protein>
<dbReference type="PANTHER" id="PTHR37817">
    <property type="entry name" value="N-ACETYLTRANSFERASE EIS"/>
    <property type="match status" value="1"/>
</dbReference>
<dbReference type="SUPFAM" id="SSF55729">
    <property type="entry name" value="Acyl-CoA N-acyltransferases (Nat)"/>
    <property type="match status" value="1"/>
</dbReference>
<dbReference type="PROSITE" id="PS51186">
    <property type="entry name" value="GNAT"/>
    <property type="match status" value="1"/>
</dbReference>
<evidence type="ECO:0000313" key="3">
    <source>
        <dbReference type="EMBL" id="WJW69651.1"/>
    </source>
</evidence>
<feature type="domain" description="N-acetyltransferase" evidence="1">
    <location>
        <begin position="1"/>
        <end position="146"/>
    </location>
</feature>
<reference evidence="3" key="2">
    <citation type="journal article" date="2024" name="Nature">
        <title>Anoxygenic phototroph of the Chloroflexota uses a type I reaction centre.</title>
        <authorList>
            <person name="Tsuji J.M."/>
            <person name="Shaw N.A."/>
            <person name="Nagashima S."/>
            <person name="Venkiteswaran J.J."/>
            <person name="Schiff S.L."/>
            <person name="Watanabe T."/>
            <person name="Fukui M."/>
            <person name="Hanada S."/>
            <person name="Tank M."/>
            <person name="Neufeld J.D."/>
        </authorList>
    </citation>
    <scope>NUCLEOTIDE SEQUENCE</scope>
    <source>
        <strain evidence="3">L227-S17</strain>
    </source>
</reference>
<evidence type="ECO:0000259" key="1">
    <source>
        <dbReference type="PROSITE" id="PS51186"/>
    </source>
</evidence>
<name>A0A8T7M6V1_9CHLR</name>
<dbReference type="Gene3D" id="3.40.630.30">
    <property type="match status" value="2"/>
</dbReference>
<dbReference type="Pfam" id="PF13530">
    <property type="entry name" value="SCP2_2"/>
    <property type="match status" value="1"/>
</dbReference>
<dbReference type="InterPro" id="IPR000182">
    <property type="entry name" value="GNAT_dom"/>
</dbReference>
<dbReference type="Proteomes" id="UP001431572">
    <property type="component" value="Chromosome 2"/>
</dbReference>
<dbReference type="AlphaFoldDB" id="A0A8T7M6V1"/>
<accession>A0A8T7M6V1</accession>
<dbReference type="EC" id="2.3.1.-" evidence="3"/>
<gene>
    <name evidence="2" type="ORF">HXX08_17980</name>
    <name evidence="3" type="ORF">OZ401_003279</name>
</gene>
<dbReference type="Gene3D" id="3.30.1050.10">
    <property type="entry name" value="SCP2 sterol-binding domain"/>
    <property type="match status" value="1"/>
</dbReference>
<sequence length="403" mass="47015">MPVRPLKLEELDIFGNYVSDAFVMDSERAASWLELSVKPTLHDTRVLEEDGEIKAALRIIYPDLWLGQSKVRMAGITSVATPPEHRRQGCINRLLEAVMREHREAGYNISTLYPFYFPFYKKFGYELAANSKKIKVKMSVLQKFRPKAKGRWREISHTDWQILNALYESYCRGNFGLITRSEFRWSWAIFRQRLNEAKHAYVWYNQEGEARAYVIYNMHIIKDWDREMQIQEMVWKDYTSRHEVLAFLANHDSQAETVIWETNPDDDFFALLDDPREAEQTLSPGYMLRILDAKKALLERSWQVRTPSAFTLTLTDKLLEWNNLTLRIETIGHKIQVETLPQDYKSGLSCDIRQLAQLYAGYLSPVKLAELGLLDVRSELDLMAAQSLFSPLGQPTAFMADYF</sequence>
<keyword evidence="3" id="KW-0012">Acyltransferase</keyword>
<dbReference type="RefSeq" id="WP_341471524.1">
    <property type="nucleotide sequence ID" value="NZ_CP128400.1"/>
</dbReference>
<dbReference type="InterPro" id="IPR041380">
    <property type="entry name" value="Acetyltransf_17"/>
</dbReference>
<dbReference type="SUPFAM" id="SSF55718">
    <property type="entry name" value="SCP-like"/>
    <property type="match status" value="1"/>
</dbReference>
<dbReference type="CDD" id="cd04301">
    <property type="entry name" value="NAT_SF"/>
    <property type="match status" value="1"/>
</dbReference>
<dbReference type="InterPro" id="IPR051554">
    <property type="entry name" value="Acetyltransferase_Eis"/>
</dbReference>
<dbReference type="GO" id="GO:0034069">
    <property type="term" value="F:aminoglycoside N-acetyltransferase activity"/>
    <property type="evidence" value="ECO:0007669"/>
    <property type="project" value="TreeGrafter"/>
</dbReference>
<dbReference type="EMBL" id="JACATZ010000003">
    <property type="protein sequence ID" value="NWJ47746.1"/>
    <property type="molecule type" value="Genomic_DNA"/>
</dbReference>
<organism evidence="2 4">
    <name type="scientific">Candidatus Chlorohelix allophototropha</name>
    <dbReference type="NCBI Taxonomy" id="3003348"/>
    <lineage>
        <taxon>Bacteria</taxon>
        <taxon>Bacillati</taxon>
        <taxon>Chloroflexota</taxon>
        <taxon>Chloroflexia</taxon>
        <taxon>Candidatus Chloroheliales</taxon>
        <taxon>Candidatus Chloroheliaceae</taxon>
        <taxon>Candidatus Chlorohelix</taxon>
    </lineage>
</organism>
<evidence type="ECO:0000313" key="5">
    <source>
        <dbReference type="Proteomes" id="UP001431572"/>
    </source>
</evidence>
<keyword evidence="3" id="KW-0808">Transferase</keyword>
<evidence type="ECO:0000313" key="4">
    <source>
        <dbReference type="Proteomes" id="UP000521676"/>
    </source>
</evidence>
<dbReference type="InterPro" id="IPR036527">
    <property type="entry name" value="SCP2_sterol-bd_dom_sf"/>
</dbReference>
<keyword evidence="5" id="KW-1185">Reference proteome</keyword>
<reference evidence="2 4" key="1">
    <citation type="submission" date="2020-06" db="EMBL/GenBank/DDBJ databases">
        <title>Anoxygenic phototrophic Chloroflexota member uses a Type I reaction center.</title>
        <authorList>
            <person name="Tsuji J.M."/>
            <person name="Shaw N.A."/>
            <person name="Nagashima S."/>
            <person name="Venkiteswaran J."/>
            <person name="Schiff S.L."/>
            <person name="Hanada S."/>
            <person name="Tank M."/>
            <person name="Neufeld J.D."/>
        </authorList>
    </citation>
    <scope>NUCLEOTIDE SEQUENCE [LARGE SCALE GENOMIC DNA]</scope>
    <source>
        <strain evidence="2">L227-S17</strain>
    </source>
</reference>
<evidence type="ECO:0000313" key="2">
    <source>
        <dbReference type="EMBL" id="NWJ47746.1"/>
    </source>
</evidence>
<dbReference type="Proteomes" id="UP000521676">
    <property type="component" value="Unassembled WGS sequence"/>
</dbReference>
<proteinExistence type="predicted"/>
<dbReference type="PANTHER" id="PTHR37817:SF1">
    <property type="entry name" value="N-ACETYLTRANSFERASE EIS"/>
    <property type="match status" value="1"/>
</dbReference>
<dbReference type="InterPro" id="IPR016181">
    <property type="entry name" value="Acyl_CoA_acyltransferase"/>
</dbReference>
<dbReference type="InterPro" id="IPR025559">
    <property type="entry name" value="Eis_dom"/>
</dbReference>